<evidence type="ECO:0000256" key="4">
    <source>
        <dbReference type="ARBA" id="ARBA00022824"/>
    </source>
</evidence>
<dbReference type="GO" id="GO:0005789">
    <property type="term" value="C:endoplasmic reticulum membrane"/>
    <property type="evidence" value="ECO:0007669"/>
    <property type="project" value="UniProtKB-SubCell"/>
</dbReference>
<evidence type="ECO:0000256" key="2">
    <source>
        <dbReference type="ARBA" id="ARBA00022443"/>
    </source>
</evidence>
<dbReference type="GO" id="GO:0009306">
    <property type="term" value="P:protein secretion"/>
    <property type="evidence" value="ECO:0007669"/>
    <property type="project" value="TreeGrafter"/>
</dbReference>
<feature type="domain" description="SH3" evidence="10">
    <location>
        <begin position="18"/>
        <end position="80"/>
    </location>
</feature>
<feature type="compositionally biased region" description="Basic and acidic residues" evidence="8">
    <location>
        <begin position="294"/>
        <end position="318"/>
    </location>
</feature>
<evidence type="ECO:0000256" key="3">
    <source>
        <dbReference type="ARBA" id="ARBA00022729"/>
    </source>
</evidence>
<dbReference type="GO" id="GO:0006888">
    <property type="term" value="P:endoplasmic reticulum to Golgi vesicle-mediated transport"/>
    <property type="evidence" value="ECO:0007669"/>
    <property type="project" value="TreeGrafter"/>
</dbReference>
<feature type="compositionally biased region" description="Basic and acidic residues" evidence="8">
    <location>
        <begin position="155"/>
        <end position="180"/>
    </location>
</feature>
<evidence type="ECO:0000259" key="10">
    <source>
        <dbReference type="PROSITE" id="PS50002"/>
    </source>
</evidence>
<evidence type="ECO:0000256" key="9">
    <source>
        <dbReference type="SAM" id="SignalP"/>
    </source>
</evidence>
<feature type="region of interest" description="Disordered" evidence="8">
    <location>
        <begin position="154"/>
        <end position="198"/>
    </location>
</feature>
<dbReference type="Pfam" id="PF07653">
    <property type="entry name" value="SH3_2"/>
    <property type="match status" value="1"/>
</dbReference>
<comment type="subcellular location">
    <subcellularLocation>
        <location evidence="1">Endoplasmic reticulum membrane</location>
        <topology evidence="1">Single-pass membrane protein</topology>
    </subcellularLocation>
</comment>
<dbReference type="InterPro" id="IPR036028">
    <property type="entry name" value="SH3-like_dom_sf"/>
</dbReference>
<keyword evidence="2 7" id="KW-0728">SH3 domain</keyword>
<dbReference type="Proteomes" id="UP000472261">
    <property type="component" value="Unplaced"/>
</dbReference>
<feature type="region of interest" description="Disordered" evidence="8">
    <location>
        <begin position="345"/>
        <end position="382"/>
    </location>
</feature>
<dbReference type="PROSITE" id="PS50002">
    <property type="entry name" value="SH3"/>
    <property type="match status" value="1"/>
</dbReference>
<evidence type="ECO:0000256" key="5">
    <source>
        <dbReference type="ARBA" id="ARBA00023054"/>
    </source>
</evidence>
<reference evidence="11" key="1">
    <citation type="submission" date="2025-08" db="UniProtKB">
        <authorList>
            <consortium name="Ensembl"/>
        </authorList>
    </citation>
    <scope>IDENTIFICATION</scope>
</reference>
<dbReference type="GO" id="GO:0035459">
    <property type="term" value="P:vesicle cargo loading"/>
    <property type="evidence" value="ECO:0007669"/>
    <property type="project" value="TreeGrafter"/>
</dbReference>
<keyword evidence="12" id="KW-1185">Reference proteome</keyword>
<keyword evidence="4" id="KW-0256">Endoplasmic reticulum</keyword>
<feature type="compositionally biased region" description="Polar residues" evidence="8">
    <location>
        <begin position="418"/>
        <end position="433"/>
    </location>
</feature>
<keyword evidence="3 9" id="KW-0732">Signal</keyword>
<feature type="compositionally biased region" description="Acidic residues" evidence="8">
    <location>
        <begin position="244"/>
        <end position="256"/>
    </location>
</feature>
<evidence type="ECO:0000313" key="11">
    <source>
        <dbReference type="Ensembl" id="ENSPCLP00000009962.1"/>
    </source>
</evidence>
<feature type="compositionally biased region" description="Polar residues" evidence="8">
    <location>
        <begin position="185"/>
        <end position="198"/>
    </location>
</feature>
<protein>
    <recommendedName>
        <fullName evidence="10">SH3 domain-containing protein</fullName>
    </recommendedName>
</protein>
<keyword evidence="5" id="KW-0175">Coiled coil</keyword>
<dbReference type="PANTHER" id="PTHR23158">
    <property type="entry name" value="MELANOMA INHIBITORY ACTIVITY-RELATED"/>
    <property type="match status" value="1"/>
</dbReference>
<evidence type="ECO:0000256" key="8">
    <source>
        <dbReference type="SAM" id="MobiDB-lite"/>
    </source>
</evidence>
<evidence type="ECO:0000313" key="12">
    <source>
        <dbReference type="Proteomes" id="UP000472261"/>
    </source>
</evidence>
<dbReference type="GO" id="GO:0070971">
    <property type="term" value="C:endoplasmic reticulum exit site"/>
    <property type="evidence" value="ECO:0007669"/>
    <property type="project" value="TreeGrafter"/>
</dbReference>
<name>A0A669PMM3_PHACC</name>
<dbReference type="Ensembl" id="ENSPCLT00000013458.1">
    <property type="protein sequence ID" value="ENSPCLP00000009962.1"/>
    <property type="gene ID" value="ENSPCLG00000008220.1"/>
</dbReference>
<feature type="region of interest" description="Disordered" evidence="8">
    <location>
        <begin position="418"/>
        <end position="452"/>
    </location>
</feature>
<evidence type="ECO:0000256" key="7">
    <source>
        <dbReference type="PROSITE-ProRule" id="PRU00192"/>
    </source>
</evidence>
<feature type="region of interest" description="Disordered" evidence="8">
    <location>
        <begin position="213"/>
        <end position="263"/>
    </location>
</feature>
<dbReference type="OMA" id="HATTDYL"/>
<dbReference type="SMART" id="SM00326">
    <property type="entry name" value="SH3"/>
    <property type="match status" value="1"/>
</dbReference>
<evidence type="ECO:0000256" key="1">
    <source>
        <dbReference type="ARBA" id="ARBA00004389"/>
    </source>
</evidence>
<accession>A0A669PMM3</accession>
<dbReference type="SUPFAM" id="SSF50044">
    <property type="entry name" value="SH3-domain"/>
    <property type="match status" value="1"/>
</dbReference>
<evidence type="ECO:0000256" key="6">
    <source>
        <dbReference type="ARBA" id="ARBA00023180"/>
    </source>
</evidence>
<dbReference type="PANTHER" id="PTHR23158:SF38">
    <property type="entry name" value="MELANOMA INHIBITORY ACTIVITY PROTEIN 2"/>
    <property type="match status" value="1"/>
</dbReference>
<feature type="compositionally biased region" description="Basic and acidic residues" evidence="8">
    <location>
        <begin position="345"/>
        <end position="366"/>
    </location>
</feature>
<dbReference type="InterPro" id="IPR001452">
    <property type="entry name" value="SH3_domain"/>
</dbReference>
<dbReference type="InterPro" id="IPR051500">
    <property type="entry name" value="cTAGE_MIA/OTOR"/>
</dbReference>
<reference evidence="11" key="2">
    <citation type="submission" date="2025-09" db="UniProtKB">
        <authorList>
            <consortium name="Ensembl"/>
        </authorList>
    </citation>
    <scope>IDENTIFICATION</scope>
</reference>
<keyword evidence="6" id="KW-0325">Glycoprotein</keyword>
<proteinExistence type="predicted"/>
<feature type="signal peptide" evidence="9">
    <location>
        <begin position="1"/>
        <end position="25"/>
    </location>
</feature>
<feature type="region of interest" description="Disordered" evidence="8">
    <location>
        <begin position="294"/>
        <end position="326"/>
    </location>
</feature>
<dbReference type="AlphaFoldDB" id="A0A669PMM3"/>
<organism evidence="11 12">
    <name type="scientific">Phasianus colchicus</name>
    <name type="common">Common pheasant</name>
    <dbReference type="NCBI Taxonomy" id="9054"/>
    <lineage>
        <taxon>Eukaryota</taxon>
        <taxon>Metazoa</taxon>
        <taxon>Chordata</taxon>
        <taxon>Craniata</taxon>
        <taxon>Vertebrata</taxon>
        <taxon>Euteleostomi</taxon>
        <taxon>Archelosauria</taxon>
        <taxon>Archosauria</taxon>
        <taxon>Dinosauria</taxon>
        <taxon>Saurischia</taxon>
        <taxon>Theropoda</taxon>
        <taxon>Coelurosauria</taxon>
        <taxon>Aves</taxon>
        <taxon>Neognathae</taxon>
        <taxon>Galloanserae</taxon>
        <taxon>Galliformes</taxon>
        <taxon>Phasianidae</taxon>
        <taxon>Phasianinae</taxon>
        <taxon>Phasianus</taxon>
    </lineage>
</organism>
<sequence length="498" mass="56303">MKWLPNLRAPFFLHIIPAAMSRVHATTDYLGPDCRYLSFKTGEEITVYSKLSRKNENLWIGSKGKDFGYFPKDAVKVEEVLIAEEVEVLTKETDFLCLDGDEYVFESEDNALHYQNKESEYSSSDAESELQENELLNQTGDSFQNEDTIESVFENDSKESQSQESANKKLVSENESRNEDAEQPELQNSLPLEPIPTQSSWMVSDIAGWFTTRSENDEESLKAITEPSEENSYQGRKIAVTADNDLEEPNDKEEQEPTSSGWLQGGLKDFLYFGKENVNVGLVSENDVEIHDVSSVDTHSYSEHETTVTELSTEKEQNSESQESTSNWFSLGLSDVLNFGQAEKNTDAMEDHESKEREDEANKNEEMQTLNQQELHTDRESNETVKEAIDKADESYTPEIIDSNSNMLNAREITASVYTPNDTKNTPSSTGSSFDKLIGDKEDPVDPCSSEQDVVSISQLLKNTEDRNPEGYYDDLISKDSLYLPSRLSFENTECLQA</sequence>
<feature type="chain" id="PRO_5025627117" description="SH3 domain-containing protein" evidence="9">
    <location>
        <begin position="26"/>
        <end position="498"/>
    </location>
</feature>
<dbReference type="Gene3D" id="2.30.30.40">
    <property type="entry name" value="SH3 Domains"/>
    <property type="match status" value="1"/>
</dbReference>